<gene>
    <name evidence="1" type="ORF">MSG28_016183</name>
</gene>
<protein>
    <submittedName>
        <fullName evidence="1">Uncharacterized protein</fullName>
    </submittedName>
</protein>
<evidence type="ECO:0000313" key="2">
    <source>
        <dbReference type="Proteomes" id="UP001064048"/>
    </source>
</evidence>
<sequence>MEQDQYPSKDYYLRFCEELENEYEDGNAGDNAENTTESDAIQDILQNVQNTQNDENYCEPANPDNFQATISIRNESNRNVKEKNIYICDYCEKAFTEKLKLIAHITTHDVTKKIKFKIIRFFCWTCNSKFATRSELINHDLKIHKKNLIYKACNECDYKSFKKEFGARCSLVVHMRIHTGERPYECEVCGSKFIRSYGLKVHMRIHTGEKPYECSECGFKFCYRNDLNEHMRIHTGEKPYECTVCPSKFRRVKNFQGFYETD</sequence>
<name>A0ACC0K657_CHOFU</name>
<evidence type="ECO:0000313" key="1">
    <source>
        <dbReference type="EMBL" id="KAI8431723.1"/>
    </source>
</evidence>
<proteinExistence type="predicted"/>
<dbReference type="Proteomes" id="UP001064048">
    <property type="component" value="Chromosome 30"/>
</dbReference>
<keyword evidence="2" id="KW-1185">Reference proteome</keyword>
<comment type="caution">
    <text evidence="1">The sequence shown here is derived from an EMBL/GenBank/DDBJ whole genome shotgun (WGS) entry which is preliminary data.</text>
</comment>
<organism evidence="1 2">
    <name type="scientific">Choristoneura fumiferana</name>
    <name type="common">Spruce budworm moth</name>
    <name type="synonym">Archips fumiferana</name>
    <dbReference type="NCBI Taxonomy" id="7141"/>
    <lineage>
        <taxon>Eukaryota</taxon>
        <taxon>Metazoa</taxon>
        <taxon>Ecdysozoa</taxon>
        <taxon>Arthropoda</taxon>
        <taxon>Hexapoda</taxon>
        <taxon>Insecta</taxon>
        <taxon>Pterygota</taxon>
        <taxon>Neoptera</taxon>
        <taxon>Endopterygota</taxon>
        <taxon>Lepidoptera</taxon>
        <taxon>Glossata</taxon>
        <taxon>Ditrysia</taxon>
        <taxon>Tortricoidea</taxon>
        <taxon>Tortricidae</taxon>
        <taxon>Tortricinae</taxon>
        <taxon>Choristoneura</taxon>
    </lineage>
</organism>
<accession>A0ACC0K657</accession>
<reference evidence="1 2" key="1">
    <citation type="journal article" date="2022" name="Genome Biol. Evol.">
        <title>The Spruce Budworm Genome: Reconstructing the Evolutionary History of Antifreeze Proteins.</title>
        <authorList>
            <person name="Beliveau C."/>
            <person name="Gagne P."/>
            <person name="Picq S."/>
            <person name="Vernygora O."/>
            <person name="Keeling C.I."/>
            <person name="Pinkney K."/>
            <person name="Doucet D."/>
            <person name="Wen F."/>
            <person name="Johnston J.S."/>
            <person name="Maaroufi H."/>
            <person name="Boyle B."/>
            <person name="Laroche J."/>
            <person name="Dewar K."/>
            <person name="Juretic N."/>
            <person name="Blackburn G."/>
            <person name="Nisole A."/>
            <person name="Brunet B."/>
            <person name="Brandao M."/>
            <person name="Lumley L."/>
            <person name="Duan J."/>
            <person name="Quan G."/>
            <person name="Lucarotti C.J."/>
            <person name="Roe A.D."/>
            <person name="Sperling F.A.H."/>
            <person name="Levesque R.C."/>
            <person name="Cusson M."/>
        </authorList>
    </citation>
    <scope>NUCLEOTIDE SEQUENCE [LARGE SCALE GENOMIC DNA]</scope>
    <source>
        <strain evidence="1">Glfc:IPQL:Cfum</strain>
    </source>
</reference>
<dbReference type="EMBL" id="CM046130">
    <property type="protein sequence ID" value="KAI8431723.1"/>
    <property type="molecule type" value="Genomic_DNA"/>
</dbReference>